<evidence type="ECO:0000256" key="1">
    <source>
        <dbReference type="HAMAP-Rule" id="MF_00827"/>
    </source>
</evidence>
<dbReference type="RefSeq" id="WP_035078802.1">
    <property type="nucleotide sequence ID" value="NZ_JQGC01000002.1"/>
</dbReference>
<dbReference type="OrthoDB" id="7204880at2"/>
<protein>
    <recommendedName>
        <fullName evidence="1">UPF0386 protein JP75_02645</fullName>
    </recommendedName>
</protein>
<sequence length="85" mass="9733">MDISRDEQRVLHALAQGGYITAIKDERGKITEFEFINREGWQIGGFTPLLFSKLKAKRAIKSQGGKPYRITKRGLELVRSQVDNR</sequence>
<proteinExistence type="inferred from homology"/>
<gene>
    <name evidence="2" type="ORF">JP75_02645</name>
</gene>
<evidence type="ECO:0000313" key="3">
    <source>
        <dbReference type="Proteomes" id="UP000028981"/>
    </source>
</evidence>
<comment type="caution">
    <text evidence="2">The sequence shown here is derived from an EMBL/GenBank/DDBJ whole genome shotgun (WGS) entry which is preliminary data.</text>
</comment>
<keyword evidence="3" id="KW-1185">Reference proteome</keyword>
<dbReference type="Proteomes" id="UP000028981">
    <property type="component" value="Unassembled WGS sequence"/>
</dbReference>
<dbReference type="AlphaFoldDB" id="A0A087M6G6"/>
<name>A0A087M6G6_9HYPH</name>
<dbReference type="NCBIfam" id="NF010240">
    <property type="entry name" value="PRK13687.1"/>
    <property type="match status" value="1"/>
</dbReference>
<organism evidence="2 3">
    <name type="scientific">Devosia riboflavina</name>
    <dbReference type="NCBI Taxonomy" id="46914"/>
    <lineage>
        <taxon>Bacteria</taxon>
        <taxon>Pseudomonadati</taxon>
        <taxon>Pseudomonadota</taxon>
        <taxon>Alphaproteobacteria</taxon>
        <taxon>Hyphomicrobiales</taxon>
        <taxon>Devosiaceae</taxon>
        <taxon>Devosia</taxon>
    </lineage>
</organism>
<dbReference type="HAMAP" id="MF_00827">
    <property type="entry name" value="UPF0386"/>
    <property type="match status" value="1"/>
</dbReference>
<reference evidence="2 3" key="1">
    <citation type="submission" date="2014-08" db="EMBL/GenBank/DDBJ databases">
        <authorList>
            <person name="Hassan Y.I."/>
            <person name="Lepp D."/>
            <person name="Zhou T."/>
        </authorList>
    </citation>
    <scope>NUCLEOTIDE SEQUENCE [LARGE SCALE GENOMIC DNA]</scope>
    <source>
        <strain evidence="2 3">IFO13584</strain>
    </source>
</reference>
<accession>A0A087M6G6</accession>
<dbReference type="Pfam" id="PF09857">
    <property type="entry name" value="YjhX_toxin"/>
    <property type="match status" value="1"/>
</dbReference>
<comment type="similarity">
    <text evidence="1">Belongs to the UPF0386 family.</text>
</comment>
<evidence type="ECO:0000313" key="2">
    <source>
        <dbReference type="EMBL" id="KFL32469.1"/>
    </source>
</evidence>
<dbReference type="InterPro" id="IPR018654">
    <property type="entry name" value="YjhX_toxin"/>
</dbReference>
<dbReference type="EMBL" id="JQGC01000002">
    <property type="protein sequence ID" value="KFL32469.1"/>
    <property type="molecule type" value="Genomic_DNA"/>
</dbReference>